<comment type="caution">
    <text evidence="1">The sequence shown here is derived from an EMBL/GenBank/DDBJ whole genome shotgun (WGS) entry which is preliminary data.</text>
</comment>
<reference evidence="1 2" key="1">
    <citation type="submission" date="2020-08" db="EMBL/GenBank/DDBJ databases">
        <title>Pseudomonas sp. nov.</title>
        <authorList>
            <person name="Gieschler S."/>
            <person name="Fiedler G."/>
            <person name="Brinks E."/>
            <person name="Boehnlein C."/>
            <person name="Franz C.M.A.P."/>
            <person name="Kabisch J."/>
        </authorList>
    </citation>
    <scope>NUCLEOTIDE SEQUENCE [LARGE SCALE GENOMIC DNA]</scope>
    <source>
        <strain evidence="1 2">MBT-2</strain>
    </source>
</reference>
<evidence type="ECO:0000313" key="1">
    <source>
        <dbReference type="EMBL" id="MBC2676926.1"/>
    </source>
</evidence>
<organism evidence="1 2">
    <name type="scientific">Pseudomonas baltica</name>
    <dbReference type="NCBI Taxonomy" id="2762576"/>
    <lineage>
        <taxon>Bacteria</taxon>
        <taxon>Pseudomonadati</taxon>
        <taxon>Pseudomonadota</taxon>
        <taxon>Gammaproteobacteria</taxon>
        <taxon>Pseudomonadales</taxon>
        <taxon>Pseudomonadaceae</taxon>
        <taxon>Pseudomonas</taxon>
    </lineage>
</organism>
<evidence type="ECO:0000313" key="2">
    <source>
        <dbReference type="Proteomes" id="UP000546173"/>
    </source>
</evidence>
<dbReference type="EMBL" id="JACMYH010000001">
    <property type="protein sequence ID" value="MBC2676926.1"/>
    <property type="molecule type" value="Genomic_DNA"/>
</dbReference>
<protein>
    <submittedName>
        <fullName evidence="1">Uncharacterized protein</fullName>
    </submittedName>
</protein>
<proteinExistence type="predicted"/>
<gene>
    <name evidence="1" type="ORF">H7993_00850</name>
</gene>
<dbReference type="AlphaFoldDB" id="A0A7X1G1V9"/>
<keyword evidence="2" id="KW-1185">Reference proteome</keyword>
<accession>A0A7X1G1V9</accession>
<sequence length="145" mass="15320">MALTERRIRYETLIRWHEDGSIGAHQVDLDQMLRDGVVISSTLTTTMPLGTADYPGVTPLSDILGEAASAALARVGVLEQALSEVSSLAQQQLEQLSQVRGELGTTQVDLARAQQTVADLQVQLAQGRTAEEAPGGVIAASEPAA</sequence>
<dbReference type="RefSeq" id="WP_185793112.1">
    <property type="nucleotide sequence ID" value="NZ_JACMYH010000001.1"/>
</dbReference>
<dbReference type="Proteomes" id="UP000546173">
    <property type="component" value="Unassembled WGS sequence"/>
</dbReference>
<name>A0A7X1G1V9_9PSED</name>